<gene>
    <name evidence="1" type="ORF">rCG_33997</name>
</gene>
<dbReference type="Proteomes" id="UP000234681">
    <property type="component" value="Chromosome 10"/>
</dbReference>
<reference evidence="1 2" key="1">
    <citation type="submission" date="2005-07" db="EMBL/GenBank/DDBJ databases">
        <authorList>
            <person name="Mural R.J."/>
            <person name="Li P.W."/>
            <person name="Adams M.D."/>
            <person name="Amanatides P.G."/>
            <person name="Baden-Tillson H."/>
            <person name="Barnstead M."/>
            <person name="Chin S.H."/>
            <person name="Dew I."/>
            <person name="Evans C.A."/>
            <person name="Ferriera S."/>
            <person name="Flanigan M."/>
            <person name="Fosler C."/>
            <person name="Glodek A."/>
            <person name="Gu Z."/>
            <person name="Holt R.A."/>
            <person name="Jennings D."/>
            <person name="Kraft C.L."/>
            <person name="Lu F."/>
            <person name="Nguyen T."/>
            <person name="Nusskern D.R."/>
            <person name="Pfannkoch C.M."/>
            <person name="Sitter C."/>
            <person name="Sutton G.G."/>
            <person name="Venter J.C."/>
            <person name="Wang Z."/>
            <person name="Woodage T."/>
            <person name="Zheng X.H."/>
            <person name="Zhong F."/>
        </authorList>
    </citation>
    <scope>NUCLEOTIDE SEQUENCE [LARGE SCALE GENOMIC DNA]</scope>
    <source>
        <strain>BN</strain>
        <strain evidence="2">Sprague-Dawley</strain>
    </source>
</reference>
<protein>
    <submittedName>
        <fullName evidence="1">RCG33997</fullName>
    </submittedName>
</protein>
<evidence type="ECO:0000313" key="1">
    <source>
        <dbReference type="EMBL" id="EDM04538.1"/>
    </source>
</evidence>
<proteinExistence type="predicted"/>
<dbReference type="EMBL" id="CH473948">
    <property type="protein sequence ID" value="EDM04538.1"/>
    <property type="molecule type" value="Genomic_DNA"/>
</dbReference>
<organism evidence="1 2">
    <name type="scientific">Rattus norvegicus</name>
    <name type="common">Rat</name>
    <dbReference type="NCBI Taxonomy" id="10116"/>
    <lineage>
        <taxon>Eukaryota</taxon>
        <taxon>Metazoa</taxon>
        <taxon>Chordata</taxon>
        <taxon>Craniata</taxon>
        <taxon>Vertebrata</taxon>
        <taxon>Euteleostomi</taxon>
        <taxon>Mammalia</taxon>
        <taxon>Eutheria</taxon>
        <taxon>Euarchontoglires</taxon>
        <taxon>Glires</taxon>
        <taxon>Rodentia</taxon>
        <taxon>Myomorpha</taxon>
        <taxon>Muroidea</taxon>
        <taxon>Muridae</taxon>
        <taxon>Murinae</taxon>
        <taxon>Rattus</taxon>
    </lineage>
</organism>
<sequence>MGKLSADHCEVIWKRTRGRRPTCFVCGTKIETYNGKASDVVA</sequence>
<accession>A6HET3</accession>
<evidence type="ECO:0000313" key="2">
    <source>
        <dbReference type="Proteomes" id="UP000234681"/>
    </source>
</evidence>
<dbReference type="AlphaFoldDB" id="A6HET3"/>
<name>A6HET3_RAT</name>